<sequence length="674" mass="74784">MEIPLLGDIIVILGLAVFVILIFQKLRMPTILGLLITGLIAGPSGLNLVKASHEVEMLSEIGVILLLFIIGLEFSLKELMAIKKYVLIGGATQVFSTILVVNLIGYALGFSTSEALFLGFLFSLSSTAIVLKLLQDRREVNSPHGRMILAILIFQDIIVVPMMLVTPLMAGKSDNILFSVIFLVLKGLLIVAIVYVSARYIVPKLLFQITKTRSKELFLLSTIVICLAVAGLTSSMGLSLSLGAFLAGLIISESEYSHQATSTIIPFREVFSSFFFVSIGMLLNLHFLADHIGWVLFFTVLTFVTNSFMGGIAAFVLGFPTRTTILVGFSLFQVGEFAFILSKVGLENGLMDSLSYQYFLSVSVLTMAFTPFVISQANPFATWVLRHLPKGWARPEKQTSMADEYNDHIVIIGYGLTGQHIARVARQVGIPYNILELNSETVRRERAKGEPIFYGDAVHAIILNHLGIQRARVAVVAISDPKATKQTIANIRSLSSTVHIIARTSFVSEMTENLRMGADEVIPEELETSIEIFTRVLDKYLVPRDEIITFIERIRSGNYSMMRSFATEQFLPFISSLDLSGMTTAALKTSPENKQIIGRTVEELNLRTRYGITILAIKRKDALIEEVNRDTVVQAGDLFYVFGRKENLLLFERALKNNEEQQKIPRKTDNSDGN</sequence>
<feature type="domain" description="RCK C-terminal" evidence="10">
    <location>
        <begin position="572"/>
        <end position="657"/>
    </location>
</feature>
<feature type="transmembrane region" description="Helical" evidence="8">
    <location>
        <begin position="147"/>
        <end position="170"/>
    </location>
</feature>
<feature type="transmembrane region" description="Helical" evidence="8">
    <location>
        <begin position="115"/>
        <end position="135"/>
    </location>
</feature>
<evidence type="ECO:0000259" key="9">
    <source>
        <dbReference type="PROSITE" id="PS51201"/>
    </source>
</evidence>
<keyword evidence="4" id="KW-0630">Potassium</keyword>
<dbReference type="InterPro" id="IPR003148">
    <property type="entry name" value="RCK_N"/>
</dbReference>
<feature type="transmembrane region" description="Helical" evidence="8">
    <location>
        <begin position="325"/>
        <end position="346"/>
    </location>
</feature>
<feature type="transmembrane region" description="Helical" evidence="8">
    <location>
        <begin position="176"/>
        <end position="196"/>
    </location>
</feature>
<name>A0ABW0E9W4_9BACT</name>
<dbReference type="InterPro" id="IPR006153">
    <property type="entry name" value="Cation/H_exchanger_TM"/>
</dbReference>
<keyword evidence="12" id="KW-1185">Reference proteome</keyword>
<feature type="transmembrane region" description="Helical" evidence="8">
    <location>
        <begin position="30"/>
        <end position="49"/>
    </location>
</feature>
<dbReference type="EMBL" id="JBHSKT010000002">
    <property type="protein sequence ID" value="MFC5269659.1"/>
    <property type="molecule type" value="Genomic_DNA"/>
</dbReference>
<keyword evidence="7 8" id="KW-0472">Membrane</keyword>
<protein>
    <submittedName>
        <fullName evidence="11">Cation:proton antiporter</fullName>
    </submittedName>
</protein>
<dbReference type="Pfam" id="PF02080">
    <property type="entry name" value="TrkA_C"/>
    <property type="match status" value="1"/>
</dbReference>
<evidence type="ECO:0000259" key="10">
    <source>
        <dbReference type="PROSITE" id="PS51202"/>
    </source>
</evidence>
<proteinExistence type="inferred from homology"/>
<keyword evidence="3" id="KW-0813">Transport</keyword>
<keyword evidence="4" id="KW-0633">Potassium transport</keyword>
<dbReference type="PANTHER" id="PTHR42751:SF3">
    <property type="entry name" value="SODIUM_GLUTAMATE SYMPORTER"/>
    <property type="match status" value="1"/>
</dbReference>
<feature type="transmembrane region" description="Helical" evidence="8">
    <location>
        <begin position="295"/>
        <end position="319"/>
    </location>
</feature>
<evidence type="ECO:0000256" key="1">
    <source>
        <dbReference type="ARBA" id="ARBA00004141"/>
    </source>
</evidence>
<evidence type="ECO:0000256" key="3">
    <source>
        <dbReference type="ARBA" id="ARBA00022448"/>
    </source>
</evidence>
<feature type="transmembrane region" description="Helical" evidence="8">
    <location>
        <begin position="6"/>
        <end position="23"/>
    </location>
</feature>
<dbReference type="PROSITE" id="PS51202">
    <property type="entry name" value="RCK_C"/>
    <property type="match status" value="1"/>
</dbReference>
<gene>
    <name evidence="11" type="ORF">ACFPIB_03490</name>
</gene>
<keyword evidence="4" id="KW-0406">Ion transport</keyword>
<keyword evidence="5 8" id="KW-0812">Transmembrane</keyword>
<evidence type="ECO:0000256" key="5">
    <source>
        <dbReference type="ARBA" id="ARBA00022692"/>
    </source>
</evidence>
<feature type="transmembrane region" description="Helical" evidence="8">
    <location>
        <begin position="86"/>
        <end position="109"/>
    </location>
</feature>
<feature type="transmembrane region" description="Helical" evidence="8">
    <location>
        <begin position="217"/>
        <end position="250"/>
    </location>
</feature>
<evidence type="ECO:0000256" key="8">
    <source>
        <dbReference type="SAM" id="Phobius"/>
    </source>
</evidence>
<dbReference type="RefSeq" id="WP_378016040.1">
    <property type="nucleotide sequence ID" value="NZ_JBHSKT010000002.1"/>
</dbReference>
<reference evidence="12" key="1">
    <citation type="journal article" date="2019" name="Int. J. Syst. Evol. Microbiol.">
        <title>The Global Catalogue of Microorganisms (GCM) 10K type strain sequencing project: providing services to taxonomists for standard genome sequencing and annotation.</title>
        <authorList>
            <consortium name="The Broad Institute Genomics Platform"/>
            <consortium name="The Broad Institute Genome Sequencing Center for Infectious Disease"/>
            <person name="Wu L."/>
            <person name="Ma J."/>
        </authorList>
    </citation>
    <scope>NUCLEOTIDE SEQUENCE [LARGE SCALE GENOMIC DNA]</scope>
    <source>
        <strain evidence="12">KACC 12602</strain>
    </source>
</reference>
<accession>A0ABW0E9W4</accession>
<comment type="subcellular location">
    <subcellularLocation>
        <location evidence="1">Membrane</location>
        <topology evidence="1">Multi-pass membrane protein</topology>
    </subcellularLocation>
</comment>
<dbReference type="Gene3D" id="3.30.70.1450">
    <property type="entry name" value="Regulator of K+ conductance, C-terminal domain"/>
    <property type="match status" value="1"/>
</dbReference>
<dbReference type="PROSITE" id="PS51201">
    <property type="entry name" value="RCK_N"/>
    <property type="match status" value="1"/>
</dbReference>
<organism evidence="11 12">
    <name type="scientific">Adhaeribacter terreus</name>
    <dbReference type="NCBI Taxonomy" id="529703"/>
    <lineage>
        <taxon>Bacteria</taxon>
        <taxon>Pseudomonadati</taxon>
        <taxon>Bacteroidota</taxon>
        <taxon>Cytophagia</taxon>
        <taxon>Cytophagales</taxon>
        <taxon>Hymenobacteraceae</taxon>
        <taxon>Adhaeribacter</taxon>
    </lineage>
</organism>
<dbReference type="SUPFAM" id="SSF51735">
    <property type="entry name" value="NAD(P)-binding Rossmann-fold domains"/>
    <property type="match status" value="1"/>
</dbReference>
<keyword evidence="6 8" id="KW-1133">Transmembrane helix</keyword>
<comment type="caution">
    <text evidence="11">The sequence shown here is derived from an EMBL/GenBank/DDBJ whole genome shotgun (WGS) entry which is preliminary data.</text>
</comment>
<dbReference type="Proteomes" id="UP001596161">
    <property type="component" value="Unassembled WGS sequence"/>
</dbReference>
<dbReference type="InterPro" id="IPR036721">
    <property type="entry name" value="RCK_C_sf"/>
</dbReference>
<evidence type="ECO:0000256" key="7">
    <source>
        <dbReference type="ARBA" id="ARBA00023136"/>
    </source>
</evidence>
<feature type="transmembrane region" description="Helical" evidence="8">
    <location>
        <begin position="270"/>
        <end position="288"/>
    </location>
</feature>
<evidence type="ECO:0000256" key="6">
    <source>
        <dbReference type="ARBA" id="ARBA00022989"/>
    </source>
</evidence>
<evidence type="ECO:0000313" key="11">
    <source>
        <dbReference type="EMBL" id="MFC5269659.1"/>
    </source>
</evidence>
<comment type="similarity">
    <text evidence="2">Belongs to the monovalent cation:proton antiporter 2 (CPA2) transporter (TC 2.A.37) family.</text>
</comment>
<evidence type="ECO:0000256" key="4">
    <source>
        <dbReference type="ARBA" id="ARBA00022538"/>
    </source>
</evidence>
<feature type="transmembrane region" description="Helical" evidence="8">
    <location>
        <begin position="358"/>
        <end position="377"/>
    </location>
</feature>
<dbReference type="Gene3D" id="1.20.1530.20">
    <property type="match status" value="1"/>
</dbReference>
<evidence type="ECO:0000313" key="12">
    <source>
        <dbReference type="Proteomes" id="UP001596161"/>
    </source>
</evidence>
<dbReference type="InterPro" id="IPR036291">
    <property type="entry name" value="NAD(P)-bd_dom_sf"/>
</dbReference>
<dbReference type="PANTHER" id="PTHR42751">
    <property type="entry name" value="SODIUM/HYDROGEN EXCHANGER FAMILY/TRKA DOMAIN PROTEIN"/>
    <property type="match status" value="1"/>
</dbReference>
<feature type="transmembrane region" description="Helical" evidence="8">
    <location>
        <begin position="55"/>
        <end position="74"/>
    </location>
</feature>
<dbReference type="InterPro" id="IPR038770">
    <property type="entry name" value="Na+/solute_symporter_sf"/>
</dbReference>
<dbReference type="Gene3D" id="3.40.50.720">
    <property type="entry name" value="NAD(P)-binding Rossmann-like Domain"/>
    <property type="match status" value="1"/>
</dbReference>
<dbReference type="Pfam" id="PF00999">
    <property type="entry name" value="Na_H_Exchanger"/>
    <property type="match status" value="1"/>
</dbReference>
<feature type="domain" description="RCK N-terminal" evidence="9">
    <location>
        <begin position="406"/>
        <end position="523"/>
    </location>
</feature>
<dbReference type="SUPFAM" id="SSF116726">
    <property type="entry name" value="TrkA C-terminal domain-like"/>
    <property type="match status" value="1"/>
</dbReference>
<dbReference type="Pfam" id="PF02254">
    <property type="entry name" value="TrkA_N"/>
    <property type="match status" value="1"/>
</dbReference>
<dbReference type="InterPro" id="IPR006037">
    <property type="entry name" value="RCK_C"/>
</dbReference>
<evidence type="ECO:0000256" key="2">
    <source>
        <dbReference type="ARBA" id="ARBA00005551"/>
    </source>
</evidence>